<dbReference type="SUPFAM" id="SSF56784">
    <property type="entry name" value="HAD-like"/>
    <property type="match status" value="1"/>
</dbReference>
<dbReference type="Gene3D" id="3.40.50.1000">
    <property type="entry name" value="HAD superfamily/HAD-like"/>
    <property type="match status" value="1"/>
</dbReference>
<evidence type="ECO:0000256" key="5">
    <source>
        <dbReference type="ARBA" id="ARBA00022840"/>
    </source>
</evidence>
<protein>
    <submittedName>
        <fullName evidence="12">Putative Plasma membrane calcium-transporting ATPase 3</fullName>
    </submittedName>
</protein>
<dbReference type="Pfam" id="PF00122">
    <property type="entry name" value="E1-E2_ATPase"/>
    <property type="match status" value="1"/>
</dbReference>
<dbReference type="GO" id="GO:0005388">
    <property type="term" value="F:P-type calcium transporter activity"/>
    <property type="evidence" value="ECO:0007669"/>
    <property type="project" value="TreeGrafter"/>
</dbReference>
<evidence type="ECO:0000256" key="2">
    <source>
        <dbReference type="ARBA" id="ARBA00022692"/>
    </source>
</evidence>
<evidence type="ECO:0000256" key="7">
    <source>
        <dbReference type="ARBA" id="ARBA00022967"/>
    </source>
</evidence>
<dbReference type="GO" id="GO:0016887">
    <property type="term" value="F:ATP hydrolysis activity"/>
    <property type="evidence" value="ECO:0007669"/>
    <property type="project" value="InterPro"/>
</dbReference>
<feature type="transmembrane region" description="Helical" evidence="10">
    <location>
        <begin position="938"/>
        <end position="966"/>
    </location>
</feature>
<dbReference type="InterPro" id="IPR008250">
    <property type="entry name" value="ATPase_P-typ_transduc_dom_A_sf"/>
</dbReference>
<dbReference type="GO" id="GO:0046872">
    <property type="term" value="F:metal ion binding"/>
    <property type="evidence" value="ECO:0007669"/>
    <property type="project" value="UniProtKB-KW"/>
</dbReference>
<keyword evidence="4" id="KW-0547">Nucleotide-binding</keyword>
<evidence type="ECO:0000256" key="1">
    <source>
        <dbReference type="ARBA" id="ARBA00004127"/>
    </source>
</evidence>
<evidence type="ECO:0000256" key="6">
    <source>
        <dbReference type="ARBA" id="ARBA00022842"/>
    </source>
</evidence>
<dbReference type="SFLD" id="SFLDS00003">
    <property type="entry name" value="Haloacid_Dehalogenase"/>
    <property type="match status" value="1"/>
</dbReference>
<organism evidence="12 13">
    <name type="scientific">Streblomastix strix</name>
    <dbReference type="NCBI Taxonomy" id="222440"/>
    <lineage>
        <taxon>Eukaryota</taxon>
        <taxon>Metamonada</taxon>
        <taxon>Preaxostyla</taxon>
        <taxon>Oxymonadida</taxon>
        <taxon>Streblomastigidae</taxon>
        <taxon>Streblomastix</taxon>
    </lineage>
</organism>
<accession>A0A5J4WWJ0</accession>
<proteinExistence type="predicted"/>
<feature type="transmembrane region" description="Helical" evidence="10">
    <location>
        <begin position="81"/>
        <end position="99"/>
    </location>
</feature>
<dbReference type="GO" id="GO:0005524">
    <property type="term" value="F:ATP binding"/>
    <property type="evidence" value="ECO:0007669"/>
    <property type="project" value="UniProtKB-KW"/>
</dbReference>
<dbReference type="GO" id="GO:0005886">
    <property type="term" value="C:plasma membrane"/>
    <property type="evidence" value="ECO:0007669"/>
    <property type="project" value="TreeGrafter"/>
</dbReference>
<keyword evidence="2 10" id="KW-0812">Transmembrane</keyword>
<dbReference type="InterPro" id="IPR001757">
    <property type="entry name" value="P_typ_ATPase"/>
</dbReference>
<keyword evidence="3" id="KW-0479">Metal-binding</keyword>
<dbReference type="AlphaFoldDB" id="A0A5J4WWJ0"/>
<keyword evidence="7" id="KW-1278">Translocase</keyword>
<feature type="transmembrane region" description="Helical" evidence="10">
    <location>
        <begin position="794"/>
        <end position="818"/>
    </location>
</feature>
<dbReference type="Proteomes" id="UP000324800">
    <property type="component" value="Unassembled WGS sequence"/>
</dbReference>
<dbReference type="Pfam" id="PF00689">
    <property type="entry name" value="Cation_ATPase_C"/>
    <property type="match status" value="1"/>
</dbReference>
<dbReference type="SUPFAM" id="SSF81660">
    <property type="entry name" value="Metal cation-transporting ATPase, ATP-binding domain N"/>
    <property type="match status" value="1"/>
</dbReference>
<dbReference type="InterPro" id="IPR036412">
    <property type="entry name" value="HAD-like_sf"/>
</dbReference>
<feature type="transmembrane region" description="Helical" evidence="10">
    <location>
        <begin position="111"/>
        <end position="129"/>
    </location>
</feature>
<evidence type="ECO:0000256" key="10">
    <source>
        <dbReference type="SAM" id="Phobius"/>
    </source>
</evidence>
<reference evidence="12 13" key="1">
    <citation type="submission" date="2019-03" db="EMBL/GenBank/DDBJ databases">
        <title>Single cell metagenomics reveals metabolic interactions within the superorganism composed of flagellate Streblomastix strix and complex community of Bacteroidetes bacteria on its surface.</title>
        <authorList>
            <person name="Treitli S.C."/>
            <person name="Kolisko M."/>
            <person name="Husnik F."/>
            <person name="Keeling P."/>
            <person name="Hampl V."/>
        </authorList>
    </citation>
    <scope>NUCLEOTIDE SEQUENCE [LARGE SCALE GENOMIC DNA]</scope>
    <source>
        <strain evidence="12">ST1C</strain>
    </source>
</reference>
<feature type="domain" description="Cation-transporting P-type ATPase N-terminal" evidence="11">
    <location>
        <begin position="24"/>
        <end position="97"/>
    </location>
</feature>
<dbReference type="SUPFAM" id="SSF81653">
    <property type="entry name" value="Calcium ATPase, transduction domain A"/>
    <property type="match status" value="1"/>
</dbReference>
<dbReference type="PANTHER" id="PTHR24093">
    <property type="entry name" value="CATION TRANSPORTING ATPASE"/>
    <property type="match status" value="1"/>
</dbReference>
<dbReference type="GO" id="GO:0012505">
    <property type="term" value="C:endomembrane system"/>
    <property type="evidence" value="ECO:0007669"/>
    <property type="project" value="UniProtKB-SubCell"/>
</dbReference>
<evidence type="ECO:0000313" key="13">
    <source>
        <dbReference type="Proteomes" id="UP000324800"/>
    </source>
</evidence>
<dbReference type="InterPro" id="IPR004014">
    <property type="entry name" value="ATPase_P-typ_cation-transptr_N"/>
</dbReference>
<dbReference type="Gene3D" id="3.40.1110.10">
    <property type="entry name" value="Calcium-transporting ATPase, cytoplasmic domain N"/>
    <property type="match status" value="1"/>
</dbReference>
<dbReference type="PRINTS" id="PR00119">
    <property type="entry name" value="CATATPASE"/>
</dbReference>
<dbReference type="SMART" id="SM00831">
    <property type="entry name" value="Cation_ATPase_N"/>
    <property type="match status" value="1"/>
</dbReference>
<feature type="transmembrane region" description="Helical" evidence="10">
    <location>
        <begin position="267"/>
        <end position="289"/>
    </location>
</feature>
<dbReference type="SFLD" id="SFLDF00027">
    <property type="entry name" value="p-type_atpase"/>
    <property type="match status" value="1"/>
</dbReference>
<evidence type="ECO:0000256" key="4">
    <source>
        <dbReference type="ARBA" id="ARBA00022741"/>
    </source>
</evidence>
<sequence>MVEWATKDELRNIMEQRDVNVLQKYGGIEGVLNRVHGSRDGLPTNSPDFNERETIFGKNQFPTPKTKPFLSLWFEAFNDRTLIILIILAIISLASAILIEKGENYSWMDGSAILATVCIVTLVSSFNTWSQERQFQKLNERQKERNILLIRDGQTVQESIFNIRVGDVFVVQTGEILPVDGLILESSDITCDEAPMTGESNLIKKDIGRCPFMLCGCKVQTGVGRMVVVAVGLETQFGQVKKAILENTKERQPTPLQQKLTGLSETVGNLGFIAALATLFLLITFWGFALYREPKLWEGGKYLLVLIDYFIIAVTIIVMAVPEGLPLAVTISLAYSMKRMLKDNNLVRRLESCETMGGATTICSDKTGTLTKNIMETTSGFFDGAYRSNLSQLGVDFGEETKDRHHKSLAQLNPPSQAYIKLLSKGISLNSTSNIKRNTDQSEQKYKYLGNVTECAMLAMITDLGRSYDIIRDSYKTVQIFPFSSERKRMSTLLLKKKEASQDVLYLFTKGASEIVSTLCTTVAVTGRDRYSIEKRIIDNEYRRMINECIQQMASNGLRTIAIAGKVINKSELPAGNLFDGVNPYPDDSAPEKDLTLIGICGIKDPLRPEVPNAIADCKTAKIVVRMVTGDNINTAMNIAQSCGIYEPKVGVAIEGPVFRELNEDDRLRLIPRIQVMARSSPIDKHLLVSGLQKLGHVVAVTGDGTNDAPALSKADVGFAMGITGTEVAKDAAAIIITDDNFASIVKASMWGRNVYDSIRKFIQFQLTVNLVAISISVIGAIFAITPLTALQMLWVNLIMDTLAALALATEIPTRMLLKRDPYGKEDPIICGTMWRNIIAGFVYQLSVLCIILFLWGEDDTRVPCPLEQGDEIELSHLLFPNGLCKKYLLDPTVHVFSKQHFAFLFNTFIFMQLGNEVTSRTCYNQLNFFNRILSAHMFLGVVIVTLFLQIGIMLIPGVTAVFGIIPITNRQWILSLIFGVGIIPFQLLIRIFIPLKEPFHGAINIQDDGGVPPGVYTLADGAPDGCQLNIHSAQSIIADAVHENGIDPVAYIPRAPAPVKYELRGHIREGEEQPKLFDVVSRAYTKHLRLRAKAFYSQPHLIKENFILSDYSLNSRVGAEYNSEFQKKMTSRFKRAATKTAVSIKQGSGDKYE</sequence>
<dbReference type="InterPro" id="IPR059000">
    <property type="entry name" value="ATPase_P-type_domA"/>
</dbReference>
<gene>
    <name evidence="12" type="ORF">EZS28_005067</name>
</gene>
<dbReference type="PANTHER" id="PTHR24093:SF369">
    <property type="entry name" value="CALCIUM-TRANSPORTING ATPASE"/>
    <property type="match status" value="1"/>
</dbReference>
<dbReference type="SUPFAM" id="SSF81665">
    <property type="entry name" value="Calcium ATPase, transmembrane domain M"/>
    <property type="match status" value="1"/>
</dbReference>
<dbReference type="EMBL" id="SNRW01000761">
    <property type="protein sequence ID" value="KAA6399404.1"/>
    <property type="molecule type" value="Genomic_DNA"/>
</dbReference>
<dbReference type="NCBIfam" id="TIGR01494">
    <property type="entry name" value="ATPase_P-type"/>
    <property type="match status" value="2"/>
</dbReference>
<evidence type="ECO:0000256" key="8">
    <source>
        <dbReference type="ARBA" id="ARBA00022989"/>
    </source>
</evidence>
<dbReference type="InterPro" id="IPR023299">
    <property type="entry name" value="ATPase_P-typ_cyto_dom_N"/>
</dbReference>
<comment type="subcellular location">
    <subcellularLocation>
        <location evidence="1">Endomembrane system</location>
        <topology evidence="1">Multi-pass membrane protein</topology>
    </subcellularLocation>
</comment>
<dbReference type="Gene3D" id="2.70.150.10">
    <property type="entry name" value="Calcium-transporting ATPase, cytoplasmic transduction domain A"/>
    <property type="match status" value="1"/>
</dbReference>
<feature type="transmembrane region" description="Helical" evidence="10">
    <location>
        <begin position="309"/>
        <end position="335"/>
    </location>
</feature>
<dbReference type="InterPro" id="IPR044492">
    <property type="entry name" value="P_typ_ATPase_HD_dom"/>
</dbReference>
<feature type="transmembrane region" description="Helical" evidence="10">
    <location>
        <begin position="767"/>
        <end position="788"/>
    </location>
</feature>
<dbReference type="InterPro" id="IPR018303">
    <property type="entry name" value="ATPase_P-typ_P_site"/>
</dbReference>
<dbReference type="InterPro" id="IPR023214">
    <property type="entry name" value="HAD_sf"/>
</dbReference>
<keyword evidence="9 10" id="KW-0472">Membrane</keyword>
<feature type="transmembrane region" description="Helical" evidence="10">
    <location>
        <begin position="838"/>
        <end position="857"/>
    </location>
</feature>
<dbReference type="Pfam" id="PF13246">
    <property type="entry name" value="Cation_ATPase"/>
    <property type="match status" value="1"/>
</dbReference>
<feature type="transmembrane region" description="Helical" evidence="10">
    <location>
        <begin position="973"/>
        <end position="994"/>
    </location>
</feature>
<dbReference type="InterPro" id="IPR023298">
    <property type="entry name" value="ATPase_P-typ_TM_dom_sf"/>
</dbReference>
<keyword evidence="6" id="KW-0460">Magnesium</keyword>
<dbReference type="SFLD" id="SFLDG00002">
    <property type="entry name" value="C1.7:_P-type_atpase_like"/>
    <property type="match status" value="1"/>
</dbReference>
<evidence type="ECO:0000256" key="9">
    <source>
        <dbReference type="ARBA" id="ARBA00023136"/>
    </source>
</evidence>
<comment type="caution">
    <text evidence="12">The sequence shown here is derived from an EMBL/GenBank/DDBJ whole genome shotgun (WGS) entry which is preliminary data.</text>
</comment>
<dbReference type="PROSITE" id="PS00154">
    <property type="entry name" value="ATPASE_E1_E2"/>
    <property type="match status" value="1"/>
</dbReference>
<dbReference type="Gene3D" id="1.20.1110.10">
    <property type="entry name" value="Calcium-transporting ATPase, transmembrane domain"/>
    <property type="match status" value="1"/>
</dbReference>
<dbReference type="InterPro" id="IPR006068">
    <property type="entry name" value="ATPase_P-typ_cation-transptr_C"/>
</dbReference>
<evidence type="ECO:0000259" key="11">
    <source>
        <dbReference type="SMART" id="SM00831"/>
    </source>
</evidence>
<dbReference type="OrthoDB" id="3352408at2759"/>
<name>A0A5J4WWJ0_9EUKA</name>
<evidence type="ECO:0000256" key="3">
    <source>
        <dbReference type="ARBA" id="ARBA00022723"/>
    </source>
</evidence>
<dbReference type="FunFam" id="3.40.50.1000:FF:000193">
    <property type="entry name" value="Plasma membrane calcium-transporting ATPase 2"/>
    <property type="match status" value="1"/>
</dbReference>
<keyword evidence="8 10" id="KW-1133">Transmembrane helix</keyword>
<dbReference type="Pfam" id="PF00690">
    <property type="entry name" value="Cation_ATPase_N"/>
    <property type="match status" value="1"/>
</dbReference>
<keyword evidence="5" id="KW-0067">ATP-binding</keyword>
<evidence type="ECO:0000313" key="12">
    <source>
        <dbReference type="EMBL" id="KAA6399404.1"/>
    </source>
</evidence>